<feature type="compositionally biased region" description="Basic residues" evidence="7">
    <location>
        <begin position="28"/>
        <end position="40"/>
    </location>
</feature>
<dbReference type="EMBL" id="CAJNOQ010000029">
    <property type="protein sequence ID" value="CAF0743318.1"/>
    <property type="molecule type" value="Genomic_DNA"/>
</dbReference>
<dbReference type="FunFam" id="3.100.10.10:FF:000002">
    <property type="entry name" value="60S ribosomal protein L27a"/>
    <property type="match status" value="1"/>
</dbReference>
<dbReference type="Pfam" id="PF00828">
    <property type="entry name" value="Ribosomal_L27A"/>
    <property type="match status" value="1"/>
</dbReference>
<evidence type="ECO:0000256" key="1">
    <source>
        <dbReference type="ARBA" id="ARBA00007320"/>
    </source>
</evidence>
<evidence type="ECO:0000313" key="10">
    <source>
        <dbReference type="EMBL" id="CAF3521879.1"/>
    </source>
</evidence>
<dbReference type="PANTHER" id="PTHR11721:SF3">
    <property type="entry name" value="LARGE RIBOSOMAL SUBUNIT PROTEIN UL15"/>
    <property type="match status" value="1"/>
</dbReference>
<dbReference type="Gene3D" id="3.100.10.10">
    <property type="match status" value="1"/>
</dbReference>
<evidence type="ECO:0000256" key="2">
    <source>
        <dbReference type="ARBA" id="ARBA00022980"/>
    </source>
</evidence>
<dbReference type="HAMAP" id="MF_01341">
    <property type="entry name" value="Ribosomal_uL15"/>
    <property type="match status" value="1"/>
</dbReference>
<keyword evidence="12" id="KW-1185">Reference proteome</keyword>
<dbReference type="Proteomes" id="UP000682733">
    <property type="component" value="Unassembled WGS sequence"/>
</dbReference>
<evidence type="ECO:0000259" key="8">
    <source>
        <dbReference type="Pfam" id="PF00828"/>
    </source>
</evidence>
<dbReference type="EMBL" id="CAJOBC010000029">
    <property type="protein sequence ID" value="CAF3521879.1"/>
    <property type="molecule type" value="Genomic_DNA"/>
</dbReference>
<dbReference type="GO" id="GO:0006412">
    <property type="term" value="P:translation"/>
    <property type="evidence" value="ECO:0007669"/>
    <property type="project" value="InterPro"/>
</dbReference>
<evidence type="ECO:0000313" key="11">
    <source>
        <dbReference type="EMBL" id="CAF4489989.1"/>
    </source>
</evidence>
<accession>A0A813NQZ0</accession>
<evidence type="ECO:0000313" key="12">
    <source>
        <dbReference type="Proteomes" id="UP000663829"/>
    </source>
</evidence>
<reference evidence="9" key="1">
    <citation type="submission" date="2021-02" db="EMBL/GenBank/DDBJ databases">
        <authorList>
            <person name="Nowell W R."/>
        </authorList>
    </citation>
    <scope>NUCLEOTIDE SEQUENCE</scope>
</reference>
<evidence type="ECO:0000256" key="6">
    <source>
        <dbReference type="RuleBase" id="RU003888"/>
    </source>
</evidence>
<organism evidence="9 12">
    <name type="scientific">Didymodactylos carnosus</name>
    <dbReference type="NCBI Taxonomy" id="1234261"/>
    <lineage>
        <taxon>Eukaryota</taxon>
        <taxon>Metazoa</taxon>
        <taxon>Spiralia</taxon>
        <taxon>Gnathifera</taxon>
        <taxon>Rotifera</taxon>
        <taxon>Eurotatoria</taxon>
        <taxon>Bdelloidea</taxon>
        <taxon>Philodinida</taxon>
        <taxon>Philodinidae</taxon>
        <taxon>Didymodactylos</taxon>
    </lineage>
</organism>
<dbReference type="InterPro" id="IPR021131">
    <property type="entry name" value="Ribosomal_uL15/eL18"/>
</dbReference>
<dbReference type="InterPro" id="IPR001196">
    <property type="entry name" value="Ribosomal_uL15_CS"/>
</dbReference>
<feature type="domain" description="Large ribosomal subunit protein uL15/eL18" evidence="8">
    <location>
        <begin position="82"/>
        <end position="154"/>
    </location>
</feature>
<dbReference type="InterPro" id="IPR036227">
    <property type="entry name" value="Ribosomal_uL15/eL18_sf"/>
</dbReference>
<dbReference type="AlphaFoldDB" id="A0A813NQZ0"/>
<evidence type="ECO:0000256" key="3">
    <source>
        <dbReference type="ARBA" id="ARBA00023274"/>
    </source>
</evidence>
<feature type="compositionally biased region" description="Basic residues" evidence="7">
    <location>
        <begin position="11"/>
        <end position="20"/>
    </location>
</feature>
<keyword evidence="2 6" id="KW-0689">Ribosomal protein</keyword>
<dbReference type="PANTHER" id="PTHR11721">
    <property type="entry name" value="60S RIBOSOMAL PROTEIN L27A"/>
    <property type="match status" value="1"/>
</dbReference>
<evidence type="ECO:0000256" key="5">
    <source>
        <dbReference type="ARBA" id="ARBA00035527"/>
    </source>
</evidence>
<proteinExistence type="inferred from homology"/>
<dbReference type="EMBL" id="CAJOBA010092378">
    <property type="protein sequence ID" value="CAF4489989.1"/>
    <property type="molecule type" value="Genomic_DNA"/>
</dbReference>
<feature type="region of interest" description="Disordered" evidence="7">
    <location>
        <begin position="1"/>
        <end position="49"/>
    </location>
</feature>
<dbReference type="SUPFAM" id="SSF52080">
    <property type="entry name" value="Ribosomal proteins L15p and L18e"/>
    <property type="match status" value="1"/>
</dbReference>
<dbReference type="GO" id="GO:0022625">
    <property type="term" value="C:cytosolic large ribosomal subunit"/>
    <property type="evidence" value="ECO:0007669"/>
    <property type="project" value="TreeGrafter"/>
</dbReference>
<gene>
    <name evidence="9" type="ORF">GPM918_LOCUS396</name>
    <name evidence="10" type="ORF">SRO942_LOCUS397</name>
    <name evidence="11" type="ORF">TMI583_LOCUS47520</name>
</gene>
<keyword evidence="3 6" id="KW-0687">Ribonucleoprotein</keyword>
<dbReference type="Proteomes" id="UP000681722">
    <property type="component" value="Unassembled WGS sequence"/>
</dbReference>
<dbReference type="Proteomes" id="UP000663829">
    <property type="component" value="Unassembled WGS sequence"/>
</dbReference>
<evidence type="ECO:0000256" key="4">
    <source>
        <dbReference type="ARBA" id="ARBA00035200"/>
    </source>
</evidence>
<evidence type="ECO:0000313" key="9">
    <source>
        <dbReference type="EMBL" id="CAF0743318.1"/>
    </source>
</evidence>
<dbReference type="GO" id="GO:0003735">
    <property type="term" value="F:structural constituent of ribosome"/>
    <property type="evidence" value="ECO:0007669"/>
    <property type="project" value="InterPro"/>
</dbReference>
<dbReference type="InterPro" id="IPR030878">
    <property type="entry name" value="Ribosomal_uL15"/>
</dbReference>
<name>A0A813NQZ0_9BILA</name>
<comment type="similarity">
    <text evidence="1 6">Belongs to the universal ribosomal protein uL15 family.</text>
</comment>
<comment type="caution">
    <text evidence="9">The sequence shown here is derived from an EMBL/GenBank/DDBJ whole genome shotgun (WGS) entry which is preliminary data.</text>
</comment>
<protein>
    <recommendedName>
        <fullName evidence="4">Large ribosomal subunit protein uL15</fullName>
    </recommendedName>
    <alternativeName>
        <fullName evidence="5">60S ribosomal protein L27a</fullName>
    </alternativeName>
</protein>
<dbReference type="OrthoDB" id="61900at2759"/>
<sequence length="158" mass="17800">MTARGSARNSRLNKRRKTVKLRGNVSHGHGRVGKHRKHPGGRGNAGGLHHHRTLFDKFHPGYFGKVGQREFHMLKNRSWCPTVNLDRLWSLVTKRTQEKYETNETKLAPVINVLRAGYFKVLGKGVLPKHPVIVKAKLFSKRAEEKIKAAGGACILLP</sequence>
<evidence type="ECO:0000256" key="7">
    <source>
        <dbReference type="SAM" id="MobiDB-lite"/>
    </source>
</evidence>
<dbReference type="PROSITE" id="PS00475">
    <property type="entry name" value="RIBOSOMAL_L15"/>
    <property type="match status" value="1"/>
</dbReference>